<accession>A0A375C5Y5</accession>
<protein>
    <submittedName>
        <fullName evidence="1">Uncharacterized protein</fullName>
    </submittedName>
</protein>
<proteinExistence type="predicted"/>
<dbReference type="Proteomes" id="UP000256780">
    <property type="component" value="Chromosome CBM2587_b"/>
</dbReference>
<dbReference type="AlphaFoldDB" id="A0A375C5Y5"/>
<name>A0A375C5Y5_9BURK</name>
<sequence length="96" mass="10426">MQRAHRRCVLHGSRGSDAQAETAERAMVSATDLAKLLGAAFSQANRLLRLQTLLRQYALMPEQLRAAEQLDGGGFRIELTVVSDNAGRSEKLAGTC</sequence>
<reference evidence="1" key="1">
    <citation type="submission" date="2018-01" db="EMBL/GenBank/DDBJ databases">
        <authorList>
            <person name="Clerissi C."/>
        </authorList>
    </citation>
    <scope>NUCLEOTIDE SEQUENCE</scope>
    <source>
        <strain evidence="1">Cupriavidus sp. LMG 19464</strain>
    </source>
</reference>
<evidence type="ECO:0000313" key="1">
    <source>
        <dbReference type="EMBL" id="SOY63301.1"/>
    </source>
</evidence>
<comment type="caution">
    <text evidence="1">The sequence shown here is derived from an EMBL/GenBank/DDBJ whole genome shotgun (WGS) entry which is preliminary data.</text>
</comment>
<gene>
    <name evidence="1" type="ORF">CBM2587_B60313</name>
</gene>
<organism evidence="1">
    <name type="scientific">Cupriavidus taiwanensis</name>
    <dbReference type="NCBI Taxonomy" id="164546"/>
    <lineage>
        <taxon>Bacteria</taxon>
        <taxon>Pseudomonadati</taxon>
        <taxon>Pseudomonadota</taxon>
        <taxon>Betaproteobacteria</taxon>
        <taxon>Burkholderiales</taxon>
        <taxon>Burkholderiaceae</taxon>
        <taxon>Cupriavidus</taxon>
    </lineage>
</organism>
<dbReference type="EMBL" id="OFSQ01000035">
    <property type="protein sequence ID" value="SOY63301.1"/>
    <property type="molecule type" value="Genomic_DNA"/>
</dbReference>